<sequence>MRSVQVVMFMLCVLGGLYLLTQAPAFFLPSRGDPAIGLQFDAVAARLLGAGLLALAALGSLYLRTMYYSAGQRRLPGPGEQRRYFGLLLLALALLLAALLSAEIGPNPDYRPRVQQTN</sequence>
<keyword evidence="3" id="KW-1185">Reference proteome</keyword>
<comment type="caution">
    <text evidence="2">The sequence shown here is derived from an EMBL/GenBank/DDBJ whole genome shotgun (WGS) entry which is preliminary data.</text>
</comment>
<reference evidence="2 3" key="1">
    <citation type="submission" date="2017-07" db="EMBL/GenBank/DDBJ databases">
        <title>Thauera sp. KNDSS-Mac4 genome sequence and assembly.</title>
        <authorList>
            <person name="Mayilraj S."/>
        </authorList>
    </citation>
    <scope>NUCLEOTIDE SEQUENCE [LARGE SCALE GENOMIC DNA]</scope>
    <source>
        <strain evidence="2 3">KNDSS-Mac4</strain>
    </source>
</reference>
<dbReference type="AlphaFoldDB" id="A0A235F3C0"/>
<dbReference type="OrthoDB" id="5298384at2"/>
<evidence type="ECO:0000256" key="1">
    <source>
        <dbReference type="SAM" id="Phobius"/>
    </source>
</evidence>
<dbReference type="Proteomes" id="UP000215181">
    <property type="component" value="Unassembled WGS sequence"/>
</dbReference>
<name>A0A235F3C0_9RHOO</name>
<evidence type="ECO:0000313" key="3">
    <source>
        <dbReference type="Proteomes" id="UP000215181"/>
    </source>
</evidence>
<accession>A0A235F3C0</accession>
<protein>
    <submittedName>
        <fullName evidence="2">Uncharacterized protein</fullName>
    </submittedName>
</protein>
<dbReference type="RefSeq" id="WP_094266608.1">
    <property type="nucleotide sequence ID" value="NZ_NOIH01000002.1"/>
</dbReference>
<keyword evidence="1" id="KW-0812">Transmembrane</keyword>
<proteinExistence type="predicted"/>
<organism evidence="2 3">
    <name type="scientific">Thauera propionica</name>
    <dbReference type="NCBI Taxonomy" id="2019431"/>
    <lineage>
        <taxon>Bacteria</taxon>
        <taxon>Pseudomonadati</taxon>
        <taxon>Pseudomonadota</taxon>
        <taxon>Betaproteobacteria</taxon>
        <taxon>Rhodocyclales</taxon>
        <taxon>Zoogloeaceae</taxon>
        <taxon>Thauera</taxon>
    </lineage>
</organism>
<gene>
    <name evidence="2" type="ORF">CGK74_00940</name>
</gene>
<keyword evidence="1" id="KW-1133">Transmembrane helix</keyword>
<feature type="transmembrane region" description="Helical" evidence="1">
    <location>
        <begin position="43"/>
        <end position="63"/>
    </location>
</feature>
<dbReference type="EMBL" id="NOIH01000002">
    <property type="protein sequence ID" value="OYD55748.1"/>
    <property type="molecule type" value="Genomic_DNA"/>
</dbReference>
<evidence type="ECO:0000313" key="2">
    <source>
        <dbReference type="EMBL" id="OYD55748.1"/>
    </source>
</evidence>
<feature type="transmembrane region" description="Helical" evidence="1">
    <location>
        <begin position="84"/>
        <end position="102"/>
    </location>
</feature>
<keyword evidence="1" id="KW-0472">Membrane</keyword>